<evidence type="ECO:0000313" key="2">
    <source>
        <dbReference type="EMBL" id="APZ93786.1"/>
    </source>
</evidence>
<dbReference type="KEGG" id="fmr:Fuma_03404"/>
<dbReference type="InterPro" id="IPR037523">
    <property type="entry name" value="VOC_core"/>
</dbReference>
<dbReference type="RefSeq" id="WP_077025196.1">
    <property type="nucleotide sequence ID" value="NZ_CP017641.1"/>
</dbReference>
<reference evidence="2 3" key="1">
    <citation type="journal article" date="2016" name="Front. Microbiol.">
        <title>Fuerstia marisgermanicae gen. nov., sp. nov., an Unusual Member of the Phylum Planctomycetes from the German Wadden Sea.</title>
        <authorList>
            <person name="Kohn T."/>
            <person name="Heuer A."/>
            <person name="Jogler M."/>
            <person name="Vollmers J."/>
            <person name="Boedeker C."/>
            <person name="Bunk B."/>
            <person name="Rast P."/>
            <person name="Borchert D."/>
            <person name="Glockner I."/>
            <person name="Freese H.M."/>
            <person name="Klenk H.P."/>
            <person name="Overmann J."/>
            <person name="Kaster A.K."/>
            <person name="Rohde M."/>
            <person name="Wiegand S."/>
            <person name="Jogler C."/>
        </authorList>
    </citation>
    <scope>NUCLEOTIDE SEQUENCE [LARGE SCALE GENOMIC DNA]</scope>
    <source>
        <strain evidence="2 3">NH11</strain>
    </source>
</reference>
<organism evidence="2 3">
    <name type="scientific">Fuerstiella marisgermanici</name>
    <dbReference type="NCBI Taxonomy" id="1891926"/>
    <lineage>
        <taxon>Bacteria</taxon>
        <taxon>Pseudomonadati</taxon>
        <taxon>Planctomycetota</taxon>
        <taxon>Planctomycetia</taxon>
        <taxon>Planctomycetales</taxon>
        <taxon>Planctomycetaceae</taxon>
        <taxon>Fuerstiella</taxon>
    </lineage>
</organism>
<proteinExistence type="predicted"/>
<dbReference type="EMBL" id="CP017641">
    <property type="protein sequence ID" value="APZ93786.1"/>
    <property type="molecule type" value="Genomic_DNA"/>
</dbReference>
<dbReference type="InterPro" id="IPR029068">
    <property type="entry name" value="Glyas_Bleomycin-R_OHBP_Dase"/>
</dbReference>
<evidence type="ECO:0000259" key="1">
    <source>
        <dbReference type="PROSITE" id="PS51819"/>
    </source>
</evidence>
<protein>
    <submittedName>
        <fullName evidence="2">Putative dioxygenase of extradiol dioxygenase family protein</fullName>
    </submittedName>
</protein>
<dbReference type="CDD" id="cd08357">
    <property type="entry name" value="VOC_like"/>
    <property type="match status" value="1"/>
</dbReference>
<dbReference type="OrthoDB" id="371072at2"/>
<accession>A0A1P8WIA4</accession>
<dbReference type="STRING" id="1891926.Fuma_03404"/>
<gene>
    <name evidence="2" type="ORF">Fuma_03404</name>
</gene>
<name>A0A1P8WIA4_9PLAN</name>
<dbReference type="GO" id="GO:0051213">
    <property type="term" value="F:dioxygenase activity"/>
    <property type="evidence" value="ECO:0007669"/>
    <property type="project" value="UniProtKB-KW"/>
</dbReference>
<dbReference type="Proteomes" id="UP000187735">
    <property type="component" value="Chromosome"/>
</dbReference>
<keyword evidence="3" id="KW-1185">Reference proteome</keyword>
<dbReference type="SUPFAM" id="SSF54593">
    <property type="entry name" value="Glyoxalase/Bleomycin resistance protein/Dihydroxybiphenyl dioxygenase"/>
    <property type="match status" value="1"/>
</dbReference>
<keyword evidence="2" id="KW-0560">Oxidoreductase</keyword>
<dbReference type="Gene3D" id="3.10.180.10">
    <property type="entry name" value="2,3-Dihydroxybiphenyl 1,2-Dioxygenase, domain 1"/>
    <property type="match status" value="1"/>
</dbReference>
<dbReference type="PANTHER" id="PTHR39434:SF1">
    <property type="entry name" value="VOC DOMAIN-CONTAINING PROTEIN"/>
    <property type="match status" value="1"/>
</dbReference>
<evidence type="ECO:0000313" key="3">
    <source>
        <dbReference type="Proteomes" id="UP000187735"/>
    </source>
</evidence>
<dbReference type="PANTHER" id="PTHR39434">
    <property type="match status" value="1"/>
</dbReference>
<dbReference type="Pfam" id="PF00903">
    <property type="entry name" value="Glyoxalase"/>
    <property type="match status" value="1"/>
</dbReference>
<dbReference type="PROSITE" id="PS51819">
    <property type="entry name" value="VOC"/>
    <property type="match status" value="1"/>
</dbReference>
<sequence>MLTPFHIAFQVRDIDEAREFYGRKMGLPEGRSDSAWIDFNMFGHQVVAHLNPTLGPNGKVANHCNPVDAHAVPVPHFGVVLEIDQWKELAKRVRTFVNDFIVEPYVRFEGLPGEQHTMFFEDPSGNALEFKAFANINAELFATTREADA</sequence>
<dbReference type="AlphaFoldDB" id="A0A1P8WIA4"/>
<keyword evidence="2" id="KW-0223">Dioxygenase</keyword>
<dbReference type="InterPro" id="IPR004360">
    <property type="entry name" value="Glyas_Fos-R_dOase_dom"/>
</dbReference>
<feature type="domain" description="VOC" evidence="1">
    <location>
        <begin position="3"/>
        <end position="133"/>
    </location>
</feature>